<organism evidence="11 12">
    <name type="scientific">Lepraria neglecta</name>
    <dbReference type="NCBI Taxonomy" id="209136"/>
    <lineage>
        <taxon>Eukaryota</taxon>
        <taxon>Fungi</taxon>
        <taxon>Dikarya</taxon>
        <taxon>Ascomycota</taxon>
        <taxon>Pezizomycotina</taxon>
        <taxon>Lecanoromycetes</taxon>
        <taxon>OSLEUM clade</taxon>
        <taxon>Lecanoromycetidae</taxon>
        <taxon>Lecanorales</taxon>
        <taxon>Lecanorineae</taxon>
        <taxon>Stereocaulaceae</taxon>
        <taxon>Lepraria</taxon>
    </lineage>
</organism>
<keyword evidence="9" id="KW-0732">Signal</keyword>
<accession>A0AAD9Z7Y3</accession>
<sequence length="768" mass="86439">MSRYLTPSKVGLLALISLYTESVVPSAATIPVLSFLISQILPVNSVKSRNDDLLRSRDITLTLDDFQKATINHISGIPGRTVWDLLLNKLWKINSFDALHVFFDTLSLLLQKTPEQLQNEAEDGADTDSNPNRMLLSRTSPLGAFVRRAQLEFTRLQFHDGLTLWKSFVTYRAPSLLQWKKRNQTAGNTSFDVNLQQDRLDLGDRLTEVAYGELGTEASQVAGVSTEDVEKLLEYQVDQMQRMGNRLPQAMKMKLRDMIESGVTIPSLSHYVSFLDSWKAGDYPSSFDKLHRYFDYTMHNRDRTFYQYALLNLAILHQDFGCYSEAVVAMQETISTARENNDMVCLNYSLSWLYHFGKAHPEEIHEVQKKGVLGTDREALAFLKAKAKETSMWALLSTSLLSEAKLSLSQGDGVAQAFESILKASHLNVTKNVLNAIGSQMSMQSSVFGRLGVSCQAWVYGELFLQCYASPSPVEDVVHCICKSAFLLSQKGRYEDALARMEEIEEETLGTLRYSQYWTSSLGLLKFRRHLHRDNLTAAEHVLAQLRAPLNLSQDLQMNVSMLEMDLLIRRGDYSKAMEMLEELATKLNEEEADTYQRVKLMTLKAQIYDKSGITQKGFSVALRAASLAHRARLLPALWEAVGRVSAVLISLKEFSAAAKLLDSIMPQVLECEDCNLSAQTFALLADAHVGMAGQAKAETLQRKEQLTKALEHIERSFDEFSRIEDVRGQCEMMAKKATIMHLNGDPVLANDCAAKYLDIKRAAKDQL</sequence>
<comment type="similarity">
    <text evidence="1">Belongs to the APC5 family.</text>
</comment>
<proteinExistence type="inferred from homology"/>
<dbReference type="AlphaFoldDB" id="A0AAD9Z7Y3"/>
<keyword evidence="6" id="KW-0131">Cell cycle</keyword>
<name>A0AAD9Z7Y3_9LECA</name>
<evidence type="ECO:0000313" key="12">
    <source>
        <dbReference type="Proteomes" id="UP001276659"/>
    </source>
</evidence>
<dbReference type="PANTHER" id="PTHR12830:SF9">
    <property type="entry name" value="ANAPHASE-PROMOTING COMPLEX SUBUNIT 5"/>
    <property type="match status" value="1"/>
</dbReference>
<keyword evidence="4" id="KW-0498">Mitosis</keyword>
<evidence type="ECO:0000256" key="4">
    <source>
        <dbReference type="ARBA" id="ARBA00022776"/>
    </source>
</evidence>
<evidence type="ECO:0000256" key="3">
    <source>
        <dbReference type="ARBA" id="ARBA00022618"/>
    </source>
</evidence>
<comment type="function">
    <text evidence="8">Component of the anaphase promoting complex/cyclosome (APC/C), a cell cycle-regulated E3 ubiquitin ligase that controls progression through mitosis and the G1 phase of the cell cycle. The APC/C complex acts by mediating ubiquitination and subsequent degradation of target proteins: it mainly mediates the formation of 'Lys-11'-linked polyubiquitin chains and, to a lower extent, the formation of 'Lys-48'- and 'Lys-63'-linked polyubiquitin chains. The APC/C complex catalyzes assembly of branched 'Lys-11'-/'Lys-48'-linked branched ubiquitin chains on target proteins.</text>
</comment>
<dbReference type="Gene3D" id="1.25.40.10">
    <property type="entry name" value="Tetratricopeptide repeat domain"/>
    <property type="match status" value="1"/>
</dbReference>
<evidence type="ECO:0000313" key="11">
    <source>
        <dbReference type="EMBL" id="KAK3172503.1"/>
    </source>
</evidence>
<dbReference type="GO" id="GO:0051301">
    <property type="term" value="P:cell division"/>
    <property type="evidence" value="ECO:0007669"/>
    <property type="project" value="UniProtKB-KW"/>
</dbReference>
<protein>
    <recommendedName>
        <fullName evidence="2">Anaphase-promoting complex subunit 5</fullName>
    </recommendedName>
    <alternativeName>
        <fullName evidence="7">Cyclosome subunit 5</fullName>
    </alternativeName>
</protein>
<evidence type="ECO:0000259" key="10">
    <source>
        <dbReference type="Pfam" id="PF12862"/>
    </source>
</evidence>
<reference evidence="11" key="1">
    <citation type="submission" date="2022-11" db="EMBL/GenBank/DDBJ databases">
        <title>Chromosomal genome sequence assembly and mating type (MAT) locus characterization of the leprose asexual lichenized fungus Lepraria neglecta (Nyl.) Erichsen.</title>
        <authorList>
            <person name="Allen J.L."/>
            <person name="Pfeffer B."/>
        </authorList>
    </citation>
    <scope>NUCLEOTIDE SEQUENCE</scope>
    <source>
        <strain evidence="11">Allen 5258</strain>
    </source>
</reference>
<evidence type="ECO:0000256" key="1">
    <source>
        <dbReference type="ARBA" id="ARBA00007450"/>
    </source>
</evidence>
<comment type="caution">
    <text evidence="11">The sequence shown here is derived from an EMBL/GenBank/DDBJ whole genome shotgun (WGS) entry which is preliminary data.</text>
</comment>
<evidence type="ECO:0000256" key="5">
    <source>
        <dbReference type="ARBA" id="ARBA00022786"/>
    </source>
</evidence>
<dbReference type="InterPro" id="IPR037679">
    <property type="entry name" value="Apc5"/>
</dbReference>
<keyword evidence="12" id="KW-1185">Reference proteome</keyword>
<evidence type="ECO:0000256" key="9">
    <source>
        <dbReference type="SAM" id="SignalP"/>
    </source>
</evidence>
<evidence type="ECO:0000256" key="8">
    <source>
        <dbReference type="ARBA" id="ARBA00045696"/>
    </source>
</evidence>
<dbReference type="Pfam" id="PF12862">
    <property type="entry name" value="ANAPC5"/>
    <property type="match status" value="1"/>
</dbReference>
<evidence type="ECO:0000256" key="7">
    <source>
        <dbReference type="ARBA" id="ARBA00031069"/>
    </source>
</evidence>
<dbReference type="Proteomes" id="UP001276659">
    <property type="component" value="Unassembled WGS sequence"/>
</dbReference>
<feature type="signal peptide" evidence="9">
    <location>
        <begin position="1"/>
        <end position="22"/>
    </location>
</feature>
<keyword evidence="5" id="KW-0833">Ubl conjugation pathway</keyword>
<dbReference type="GO" id="GO:0045842">
    <property type="term" value="P:positive regulation of mitotic metaphase/anaphase transition"/>
    <property type="evidence" value="ECO:0007669"/>
    <property type="project" value="TreeGrafter"/>
</dbReference>
<dbReference type="PANTHER" id="PTHR12830">
    <property type="entry name" value="ANAPHASE-PROMOTING COMPLEX SUBUNIT 5"/>
    <property type="match status" value="1"/>
</dbReference>
<dbReference type="GO" id="GO:0031145">
    <property type="term" value="P:anaphase-promoting complex-dependent catabolic process"/>
    <property type="evidence" value="ECO:0007669"/>
    <property type="project" value="TreeGrafter"/>
</dbReference>
<dbReference type="SUPFAM" id="SSF48452">
    <property type="entry name" value="TPR-like"/>
    <property type="match status" value="2"/>
</dbReference>
<dbReference type="InterPro" id="IPR011990">
    <property type="entry name" value="TPR-like_helical_dom_sf"/>
</dbReference>
<dbReference type="GO" id="GO:0005680">
    <property type="term" value="C:anaphase-promoting complex"/>
    <property type="evidence" value="ECO:0007669"/>
    <property type="project" value="InterPro"/>
</dbReference>
<evidence type="ECO:0000256" key="2">
    <source>
        <dbReference type="ARBA" id="ARBA00016066"/>
    </source>
</evidence>
<dbReference type="GO" id="GO:0070979">
    <property type="term" value="P:protein K11-linked ubiquitination"/>
    <property type="evidence" value="ECO:0007669"/>
    <property type="project" value="TreeGrafter"/>
</dbReference>
<feature type="domain" description="Anaphase-promoting complex subunit 5" evidence="10">
    <location>
        <begin position="270"/>
        <end position="359"/>
    </location>
</feature>
<evidence type="ECO:0000256" key="6">
    <source>
        <dbReference type="ARBA" id="ARBA00023306"/>
    </source>
</evidence>
<feature type="chain" id="PRO_5042060520" description="Anaphase-promoting complex subunit 5" evidence="9">
    <location>
        <begin position="23"/>
        <end position="768"/>
    </location>
</feature>
<dbReference type="EMBL" id="JASNWA010000007">
    <property type="protein sequence ID" value="KAK3172503.1"/>
    <property type="molecule type" value="Genomic_DNA"/>
</dbReference>
<dbReference type="InterPro" id="IPR026000">
    <property type="entry name" value="Apc5_dom"/>
</dbReference>
<keyword evidence="3" id="KW-0132">Cell division</keyword>
<gene>
    <name evidence="11" type="ORF">OEA41_005825</name>
</gene>